<evidence type="ECO:0000313" key="1">
    <source>
        <dbReference type="EMBL" id="PWE57126.1"/>
    </source>
</evidence>
<dbReference type="Proteomes" id="UP000245252">
    <property type="component" value="Unassembled WGS sequence"/>
</dbReference>
<proteinExistence type="predicted"/>
<dbReference type="AlphaFoldDB" id="A0A2U2DV04"/>
<name>A0A2U2DV04_9HYPH</name>
<organism evidence="1 2">
    <name type="scientific">Metarhizobium album</name>
    <dbReference type="NCBI Taxonomy" id="2182425"/>
    <lineage>
        <taxon>Bacteria</taxon>
        <taxon>Pseudomonadati</taxon>
        <taxon>Pseudomonadota</taxon>
        <taxon>Alphaproteobacteria</taxon>
        <taxon>Hyphomicrobiales</taxon>
        <taxon>Rhizobiaceae</taxon>
        <taxon>Metarhizobium</taxon>
    </lineage>
</organism>
<gene>
    <name evidence="1" type="ORF">DEM27_05650</name>
</gene>
<reference evidence="1 2" key="1">
    <citation type="submission" date="2018-05" db="EMBL/GenBank/DDBJ databases">
        <title>The draft genome of strain NS-104.</title>
        <authorList>
            <person name="Hang P."/>
            <person name="Jiang J."/>
        </authorList>
    </citation>
    <scope>NUCLEOTIDE SEQUENCE [LARGE SCALE GENOMIC DNA]</scope>
    <source>
        <strain evidence="1 2">NS-104</strain>
    </source>
</reference>
<accession>A0A2U2DV04</accession>
<dbReference type="EMBL" id="QFBC01000002">
    <property type="protein sequence ID" value="PWE57126.1"/>
    <property type="molecule type" value="Genomic_DNA"/>
</dbReference>
<dbReference type="RefSeq" id="WP_109457229.1">
    <property type="nucleotide sequence ID" value="NZ_QFBC01000002.1"/>
</dbReference>
<protein>
    <submittedName>
        <fullName evidence="1">Uncharacterized protein</fullName>
    </submittedName>
</protein>
<comment type="caution">
    <text evidence="1">The sequence shown here is derived from an EMBL/GenBank/DDBJ whole genome shotgun (WGS) entry which is preliminary data.</text>
</comment>
<keyword evidence="2" id="KW-1185">Reference proteome</keyword>
<sequence>MRQIKGLKAILSSRAAGDGKSLTIEMAGEEGPEELEIEARVVADLISTLLVGSGFLKPPPQLHPLSPSQVDVLATPHGAALSLEIPPGVQQMVEISSDALPAIRDALEGAIQFSVVGRVQ</sequence>
<evidence type="ECO:0000313" key="2">
    <source>
        <dbReference type="Proteomes" id="UP000245252"/>
    </source>
</evidence>